<proteinExistence type="predicted"/>
<organism evidence="1 2">
    <name type="scientific">Channa argus</name>
    <name type="common">Northern snakehead</name>
    <name type="synonym">Ophicephalus argus</name>
    <dbReference type="NCBI Taxonomy" id="215402"/>
    <lineage>
        <taxon>Eukaryota</taxon>
        <taxon>Metazoa</taxon>
        <taxon>Chordata</taxon>
        <taxon>Craniata</taxon>
        <taxon>Vertebrata</taxon>
        <taxon>Euteleostomi</taxon>
        <taxon>Actinopterygii</taxon>
        <taxon>Neopterygii</taxon>
        <taxon>Teleostei</taxon>
        <taxon>Neoteleostei</taxon>
        <taxon>Acanthomorphata</taxon>
        <taxon>Anabantaria</taxon>
        <taxon>Anabantiformes</taxon>
        <taxon>Channoidei</taxon>
        <taxon>Channidae</taxon>
        <taxon>Channa</taxon>
    </lineage>
</organism>
<name>A0A6G1PGM0_CHAAH</name>
<accession>A0A6G1PGM0</accession>
<sequence length="95" mass="10830">MYVKRTVLWGKADEKRISADRKEEMKTDSIEFVRQQQHMMLQKASVGTLKGRLVITNMRAKPGGMRVSGSRIKTGFENNMTNSVPFEARSFSFGN</sequence>
<evidence type="ECO:0000313" key="2">
    <source>
        <dbReference type="Proteomes" id="UP000503349"/>
    </source>
</evidence>
<gene>
    <name evidence="1" type="ORF">EXN66_Car005122</name>
</gene>
<dbReference type="Proteomes" id="UP000503349">
    <property type="component" value="Chromosome 5"/>
</dbReference>
<keyword evidence="2" id="KW-1185">Reference proteome</keyword>
<dbReference type="EMBL" id="CM015716">
    <property type="protein sequence ID" value="KAF3689450.1"/>
    <property type="molecule type" value="Genomic_DNA"/>
</dbReference>
<reference evidence="1 2" key="1">
    <citation type="submission" date="2019-02" db="EMBL/GenBank/DDBJ databases">
        <title>Opniocepnalus argus genome.</title>
        <authorList>
            <person name="Zhou C."/>
            <person name="Xiao S."/>
        </authorList>
    </citation>
    <scope>NUCLEOTIDE SEQUENCE [LARGE SCALE GENOMIC DNA]</scope>
    <source>
        <strain evidence="1">OARG1902GOOAL</strain>
        <tissue evidence="1">Muscle</tissue>
    </source>
</reference>
<dbReference type="AlphaFoldDB" id="A0A6G1PGM0"/>
<evidence type="ECO:0000313" key="1">
    <source>
        <dbReference type="EMBL" id="KAF3689450.1"/>
    </source>
</evidence>
<protein>
    <submittedName>
        <fullName evidence="1">Uncharacterized protein</fullName>
    </submittedName>
</protein>
<reference evidence="2" key="2">
    <citation type="submission" date="2019-02" db="EMBL/GenBank/DDBJ databases">
        <title>Opniocepnalus argus Var Kimnra genome.</title>
        <authorList>
            <person name="Zhou C."/>
            <person name="Xiao S."/>
        </authorList>
    </citation>
    <scope>NUCLEOTIDE SEQUENCE [LARGE SCALE GENOMIC DNA]</scope>
</reference>